<name>A0ACC3D056_9PEZI</name>
<evidence type="ECO:0000313" key="1">
    <source>
        <dbReference type="EMBL" id="KAK3059873.1"/>
    </source>
</evidence>
<dbReference type="Proteomes" id="UP001186974">
    <property type="component" value="Unassembled WGS sequence"/>
</dbReference>
<reference evidence="1" key="1">
    <citation type="submission" date="2024-09" db="EMBL/GenBank/DDBJ databases">
        <title>Black Yeasts Isolated from many extreme environments.</title>
        <authorList>
            <person name="Coleine C."/>
            <person name="Stajich J.E."/>
            <person name="Selbmann L."/>
        </authorList>
    </citation>
    <scope>NUCLEOTIDE SEQUENCE</scope>
    <source>
        <strain evidence="1">CCFEE 5737</strain>
    </source>
</reference>
<gene>
    <name evidence="1" type="ORF">LTS18_009869</name>
</gene>
<proteinExistence type="predicted"/>
<accession>A0ACC3D056</accession>
<comment type="caution">
    <text evidence="1">The sequence shown here is derived from an EMBL/GenBank/DDBJ whole genome shotgun (WGS) entry which is preliminary data.</text>
</comment>
<keyword evidence="2" id="KW-1185">Reference proteome</keyword>
<feature type="non-terminal residue" evidence="1">
    <location>
        <position position="1"/>
    </location>
</feature>
<dbReference type="EMBL" id="JAWDJW010009045">
    <property type="protein sequence ID" value="KAK3059873.1"/>
    <property type="molecule type" value="Genomic_DNA"/>
</dbReference>
<protein>
    <submittedName>
        <fullName evidence="1">Uncharacterized protein</fullName>
    </submittedName>
</protein>
<organism evidence="1 2">
    <name type="scientific">Coniosporium uncinatum</name>
    <dbReference type="NCBI Taxonomy" id="93489"/>
    <lineage>
        <taxon>Eukaryota</taxon>
        <taxon>Fungi</taxon>
        <taxon>Dikarya</taxon>
        <taxon>Ascomycota</taxon>
        <taxon>Pezizomycotina</taxon>
        <taxon>Dothideomycetes</taxon>
        <taxon>Dothideomycetes incertae sedis</taxon>
        <taxon>Coniosporium</taxon>
    </lineage>
</organism>
<evidence type="ECO:0000313" key="2">
    <source>
        <dbReference type="Proteomes" id="UP001186974"/>
    </source>
</evidence>
<sequence>RNELVLRILSPLPAPLGSLEWPIYLRLQSEDSLKTDVVTPLLRAVYSQSQQIKELVVHLNEKDHVISKLLDKLDSSGTDISAVFPGVTGNRISRRPTDREHAARHVKGLGIFDETRWKDAGYDKIAVPESIHDIVSAVDSSSTTFSVDVSPVIDVKPDWWSYLDCPTSRAATTPVSQRQTLSEMSRHAEPDHEMNIENDDFERQATPPNLKTKGGDRQDQPIAAVNDTVPANSESVDDETTEDEDDLDGPSKPSTQRSRAKADITPVAPKPEPKKLGKLGAFRPKAKELSPMEEGQSTTELESRPSAAQEAAWAEPAPLSGSSRVKLGRIDARRAPSETPEPTSSVPPVSTQTSPRKLGKIGCRKTARESSATPVTQTPVPEPVKGANDVPVPGPIKEETEEEMAKRRREELKRTLEAKSSAPAKKKRKF</sequence>